<gene>
    <name evidence="16" type="ORF">VZT92_001205</name>
</gene>
<evidence type="ECO:0000256" key="14">
    <source>
        <dbReference type="SAM" id="MobiDB-lite"/>
    </source>
</evidence>
<evidence type="ECO:0000256" key="13">
    <source>
        <dbReference type="PROSITE-ProRule" id="PRU01220"/>
    </source>
</evidence>
<accession>A0AAW1G2Y3</accession>
<comment type="subcellular location">
    <subcellularLocation>
        <location evidence="2">Cytoplasm</location>
    </subcellularLocation>
    <subcellularLocation>
        <location evidence="1">Nucleus</location>
    </subcellularLocation>
</comment>
<dbReference type="EMBL" id="JBCEZU010000002">
    <property type="protein sequence ID" value="KAK9541138.1"/>
    <property type="molecule type" value="Genomic_DNA"/>
</dbReference>
<feature type="compositionally biased region" description="Basic and acidic residues" evidence="14">
    <location>
        <begin position="61"/>
        <end position="76"/>
    </location>
</feature>
<evidence type="ECO:0000256" key="12">
    <source>
        <dbReference type="ARBA" id="ARBA00023306"/>
    </source>
</evidence>
<reference evidence="16 17" key="1">
    <citation type="journal article" date="2024" name="Genome Biol. Evol.">
        <title>Chromosome-level genome assembly of the viviparous eelpout Zoarces viviparus.</title>
        <authorList>
            <person name="Fuhrmann N."/>
            <person name="Brasseur M.V."/>
            <person name="Bakowski C.E."/>
            <person name="Podsiadlowski L."/>
            <person name="Prost S."/>
            <person name="Krehenwinkel H."/>
            <person name="Mayer C."/>
        </authorList>
    </citation>
    <scope>NUCLEOTIDE SEQUENCE [LARGE SCALE GENOMIC DNA]</scope>
    <source>
        <strain evidence="16">NO-MEL_2022_Ind0_liver</strain>
    </source>
</reference>
<evidence type="ECO:0000313" key="16">
    <source>
        <dbReference type="EMBL" id="KAK9541138.1"/>
    </source>
</evidence>
<feature type="domain" description="ZBR-type" evidence="15">
    <location>
        <begin position="356"/>
        <end position="404"/>
    </location>
</feature>
<comment type="pathway">
    <text evidence="3">Protein modification; protein ubiquitination.</text>
</comment>
<comment type="caution">
    <text evidence="16">The sequence shown here is derived from an EMBL/GenBank/DDBJ whole genome shotgun (WGS) entry which is preliminary data.</text>
</comment>
<dbReference type="InterPro" id="IPR036047">
    <property type="entry name" value="F-box-like_dom_sf"/>
</dbReference>
<dbReference type="GO" id="GO:0051301">
    <property type="term" value="P:cell division"/>
    <property type="evidence" value="ECO:0007669"/>
    <property type="project" value="UniProtKB-KW"/>
</dbReference>
<dbReference type="AlphaFoldDB" id="A0AAW1G2Y3"/>
<keyword evidence="11" id="KW-0539">Nucleus</keyword>
<evidence type="ECO:0000256" key="9">
    <source>
        <dbReference type="ARBA" id="ARBA00022786"/>
    </source>
</evidence>
<feature type="compositionally biased region" description="Basic and acidic residues" evidence="14">
    <location>
        <begin position="92"/>
        <end position="116"/>
    </location>
</feature>
<dbReference type="PROSITE" id="PS51872">
    <property type="entry name" value="ZF_ZBR"/>
    <property type="match status" value="1"/>
</dbReference>
<dbReference type="Pfam" id="PF12937">
    <property type="entry name" value="F-box-like"/>
    <property type="match status" value="1"/>
</dbReference>
<evidence type="ECO:0000256" key="4">
    <source>
        <dbReference type="ARBA" id="ARBA00022490"/>
    </source>
</evidence>
<keyword evidence="5" id="KW-0132">Cell division</keyword>
<evidence type="ECO:0000313" key="17">
    <source>
        <dbReference type="Proteomes" id="UP001488805"/>
    </source>
</evidence>
<dbReference type="InterPro" id="IPR001810">
    <property type="entry name" value="F-box_dom"/>
</dbReference>
<dbReference type="Gene3D" id="2.20.25.20">
    <property type="match status" value="1"/>
</dbReference>
<protein>
    <recommendedName>
        <fullName evidence="15">ZBR-type domain-containing protein</fullName>
    </recommendedName>
</protein>
<dbReference type="GO" id="GO:0008270">
    <property type="term" value="F:zinc ion binding"/>
    <property type="evidence" value="ECO:0007669"/>
    <property type="project" value="UniProtKB-KW"/>
</dbReference>
<dbReference type="Gene3D" id="1.20.1280.50">
    <property type="match status" value="1"/>
</dbReference>
<proteinExistence type="predicted"/>
<keyword evidence="10" id="KW-0862">Zinc</keyword>
<evidence type="ECO:0000256" key="7">
    <source>
        <dbReference type="ARBA" id="ARBA00022771"/>
    </source>
</evidence>
<dbReference type="Pfam" id="PF01485">
    <property type="entry name" value="IBR"/>
    <property type="match status" value="1"/>
</dbReference>
<organism evidence="16 17">
    <name type="scientific">Zoarces viviparus</name>
    <name type="common">Viviparous eelpout</name>
    <name type="synonym">Blennius viviparus</name>
    <dbReference type="NCBI Taxonomy" id="48416"/>
    <lineage>
        <taxon>Eukaryota</taxon>
        <taxon>Metazoa</taxon>
        <taxon>Chordata</taxon>
        <taxon>Craniata</taxon>
        <taxon>Vertebrata</taxon>
        <taxon>Euteleostomi</taxon>
        <taxon>Actinopterygii</taxon>
        <taxon>Neopterygii</taxon>
        <taxon>Teleostei</taxon>
        <taxon>Neoteleostei</taxon>
        <taxon>Acanthomorphata</taxon>
        <taxon>Eupercaria</taxon>
        <taxon>Perciformes</taxon>
        <taxon>Cottioidei</taxon>
        <taxon>Zoarcales</taxon>
        <taxon>Zoarcidae</taxon>
        <taxon>Zoarcinae</taxon>
        <taxon>Zoarces</taxon>
    </lineage>
</organism>
<dbReference type="InterPro" id="IPR044064">
    <property type="entry name" value="ZF_ZBR"/>
</dbReference>
<evidence type="ECO:0000256" key="3">
    <source>
        <dbReference type="ARBA" id="ARBA00004906"/>
    </source>
</evidence>
<dbReference type="GO" id="GO:0045835">
    <property type="term" value="P:negative regulation of meiotic nuclear division"/>
    <property type="evidence" value="ECO:0007669"/>
    <property type="project" value="InterPro"/>
</dbReference>
<evidence type="ECO:0000256" key="1">
    <source>
        <dbReference type="ARBA" id="ARBA00004123"/>
    </source>
</evidence>
<dbReference type="InterPro" id="IPR047147">
    <property type="entry name" value="FBX5_43"/>
</dbReference>
<evidence type="ECO:0000256" key="2">
    <source>
        <dbReference type="ARBA" id="ARBA00004496"/>
    </source>
</evidence>
<dbReference type="InterPro" id="IPR002867">
    <property type="entry name" value="IBR_dom"/>
</dbReference>
<keyword evidence="7 13" id="KW-0863">Zinc-finger</keyword>
<dbReference type="PANTHER" id="PTHR15493:SF8">
    <property type="entry name" value="F-BOX ONLY PROTEIN 5"/>
    <property type="match status" value="1"/>
</dbReference>
<keyword evidence="12" id="KW-0131">Cell cycle</keyword>
<keyword evidence="17" id="KW-1185">Reference proteome</keyword>
<keyword evidence="9" id="KW-0833">Ubl conjugation pathway</keyword>
<dbReference type="GO" id="GO:0005634">
    <property type="term" value="C:nucleus"/>
    <property type="evidence" value="ECO:0007669"/>
    <property type="project" value="UniProtKB-SubCell"/>
</dbReference>
<dbReference type="SUPFAM" id="SSF81383">
    <property type="entry name" value="F-box domain"/>
    <property type="match status" value="1"/>
</dbReference>
<dbReference type="GO" id="GO:0005737">
    <property type="term" value="C:cytoplasm"/>
    <property type="evidence" value="ECO:0007669"/>
    <property type="project" value="UniProtKB-SubCell"/>
</dbReference>
<dbReference type="SUPFAM" id="SSF57850">
    <property type="entry name" value="RING/U-box"/>
    <property type="match status" value="1"/>
</dbReference>
<name>A0AAW1G2Y3_ZOAVI</name>
<feature type="compositionally biased region" description="Basic and acidic residues" evidence="14">
    <location>
        <begin position="125"/>
        <end position="136"/>
    </location>
</feature>
<keyword evidence="4" id="KW-0963">Cytoplasm</keyword>
<dbReference type="PANTHER" id="PTHR15493">
    <property type="entry name" value="F-BOX ONLY PROTEIN 5 AND 43"/>
    <property type="match status" value="1"/>
</dbReference>
<evidence type="ECO:0000256" key="11">
    <source>
        <dbReference type="ARBA" id="ARBA00023242"/>
    </source>
</evidence>
<feature type="region of interest" description="Disordered" evidence="14">
    <location>
        <begin position="412"/>
        <end position="432"/>
    </location>
</feature>
<keyword evidence="6" id="KW-0479">Metal-binding</keyword>
<dbReference type="FunFam" id="2.20.25.20:FF:000006">
    <property type="entry name" value="F-box only protein 5"/>
    <property type="match status" value="1"/>
</dbReference>
<evidence type="ECO:0000256" key="10">
    <source>
        <dbReference type="ARBA" id="ARBA00022833"/>
    </source>
</evidence>
<evidence type="ECO:0000256" key="8">
    <source>
        <dbReference type="ARBA" id="ARBA00022776"/>
    </source>
</evidence>
<evidence type="ECO:0000256" key="5">
    <source>
        <dbReference type="ARBA" id="ARBA00022618"/>
    </source>
</evidence>
<dbReference type="GO" id="GO:0007088">
    <property type="term" value="P:regulation of mitotic nuclear division"/>
    <property type="evidence" value="ECO:0007669"/>
    <property type="project" value="InterPro"/>
</dbReference>
<dbReference type="Proteomes" id="UP001488805">
    <property type="component" value="Unassembled WGS sequence"/>
</dbReference>
<evidence type="ECO:0000259" key="15">
    <source>
        <dbReference type="PROSITE" id="PS51872"/>
    </source>
</evidence>
<dbReference type="SMART" id="SM00647">
    <property type="entry name" value="IBR"/>
    <property type="match status" value="1"/>
</dbReference>
<evidence type="ECO:0000256" key="6">
    <source>
        <dbReference type="ARBA" id="ARBA00022723"/>
    </source>
</evidence>
<feature type="region of interest" description="Disordered" evidence="14">
    <location>
        <begin position="60"/>
        <end position="160"/>
    </location>
</feature>
<keyword evidence="8" id="KW-0498">Mitosis</keyword>
<sequence length="432" mass="47859">MKCPWYEAAMVNGVEKSSAAAESRVLHLKASPLKEPPNIKPQCPPAGAPTVLFNNTTRAVHNKENSTGREHDRTVDDGFEDSGYLSRNNSQIDEHHGEEEEEEHKQGKPARQDKTTSPKSSPSKCPERTDSHTPVDRHKRRTAATFSLSSTPSDRHRDPNLPILNFQRAVCEELAKSYQKNKRYDWSIITKVAEHHLLDRVIGGQMGREYVDVFSCLLSRNMRSILTHILSLLGDLDLISCKKVSRSWRRIISDDSAARSRCGRAEQTLRESSSSLRQSGCGLTRDVSVSRVVLSCMQALASSGTPSSSSSSSSSSPSCRLIRRPAVCQRSGTPTPPCTRFTEYLQAASALKQHESLRRCRRCGSPATHSSEVQRATCTRAGCLFDFCTRCREAFHGSAPCRVVRPRAHPPALKTTPIAAGGARSKRNIRRL</sequence>